<organism evidence="2 3">
    <name type="scientific">Coprinellus micaceus</name>
    <name type="common">Glistening ink-cap mushroom</name>
    <name type="synonym">Coprinus micaceus</name>
    <dbReference type="NCBI Taxonomy" id="71717"/>
    <lineage>
        <taxon>Eukaryota</taxon>
        <taxon>Fungi</taxon>
        <taxon>Dikarya</taxon>
        <taxon>Basidiomycota</taxon>
        <taxon>Agaricomycotina</taxon>
        <taxon>Agaricomycetes</taxon>
        <taxon>Agaricomycetidae</taxon>
        <taxon>Agaricales</taxon>
        <taxon>Agaricineae</taxon>
        <taxon>Psathyrellaceae</taxon>
        <taxon>Coprinellus</taxon>
    </lineage>
</organism>
<evidence type="ECO:0000313" key="3">
    <source>
        <dbReference type="Proteomes" id="UP000298030"/>
    </source>
</evidence>
<reference evidence="2 3" key="1">
    <citation type="journal article" date="2019" name="Nat. Ecol. Evol.">
        <title>Megaphylogeny resolves global patterns of mushroom evolution.</title>
        <authorList>
            <person name="Varga T."/>
            <person name="Krizsan K."/>
            <person name="Foldi C."/>
            <person name="Dima B."/>
            <person name="Sanchez-Garcia M."/>
            <person name="Sanchez-Ramirez S."/>
            <person name="Szollosi G.J."/>
            <person name="Szarkandi J.G."/>
            <person name="Papp V."/>
            <person name="Albert L."/>
            <person name="Andreopoulos W."/>
            <person name="Angelini C."/>
            <person name="Antonin V."/>
            <person name="Barry K.W."/>
            <person name="Bougher N.L."/>
            <person name="Buchanan P."/>
            <person name="Buyck B."/>
            <person name="Bense V."/>
            <person name="Catcheside P."/>
            <person name="Chovatia M."/>
            <person name="Cooper J."/>
            <person name="Damon W."/>
            <person name="Desjardin D."/>
            <person name="Finy P."/>
            <person name="Geml J."/>
            <person name="Haridas S."/>
            <person name="Hughes K."/>
            <person name="Justo A."/>
            <person name="Karasinski D."/>
            <person name="Kautmanova I."/>
            <person name="Kiss B."/>
            <person name="Kocsube S."/>
            <person name="Kotiranta H."/>
            <person name="LaButti K.M."/>
            <person name="Lechner B.E."/>
            <person name="Liimatainen K."/>
            <person name="Lipzen A."/>
            <person name="Lukacs Z."/>
            <person name="Mihaltcheva S."/>
            <person name="Morgado L.N."/>
            <person name="Niskanen T."/>
            <person name="Noordeloos M.E."/>
            <person name="Ohm R.A."/>
            <person name="Ortiz-Santana B."/>
            <person name="Ovrebo C."/>
            <person name="Racz N."/>
            <person name="Riley R."/>
            <person name="Savchenko A."/>
            <person name="Shiryaev A."/>
            <person name="Soop K."/>
            <person name="Spirin V."/>
            <person name="Szebenyi C."/>
            <person name="Tomsovsky M."/>
            <person name="Tulloss R.E."/>
            <person name="Uehling J."/>
            <person name="Grigoriev I.V."/>
            <person name="Vagvolgyi C."/>
            <person name="Papp T."/>
            <person name="Martin F.M."/>
            <person name="Miettinen O."/>
            <person name="Hibbett D.S."/>
            <person name="Nagy L.G."/>
        </authorList>
    </citation>
    <scope>NUCLEOTIDE SEQUENCE [LARGE SCALE GENOMIC DNA]</scope>
    <source>
        <strain evidence="2 3">FP101781</strain>
    </source>
</reference>
<comment type="caution">
    <text evidence="2">The sequence shown here is derived from an EMBL/GenBank/DDBJ whole genome shotgun (WGS) entry which is preliminary data.</text>
</comment>
<dbReference type="EMBL" id="QPFP01000360">
    <property type="protein sequence ID" value="TEB15290.1"/>
    <property type="molecule type" value="Genomic_DNA"/>
</dbReference>
<sequence>MLWSLLEFLGAYRSPLRLQLRLLATEKIVAFRWATPLQGYPRQRRKKSNVKPSSIAVADAFLPVFEKSGRARLPNPGRNPGRFSRGVPSYSPHRHQSAALTVLGYAVELPVSRRSANPYQFL</sequence>
<feature type="region of interest" description="Disordered" evidence="1">
    <location>
        <begin position="69"/>
        <end position="92"/>
    </location>
</feature>
<evidence type="ECO:0000313" key="2">
    <source>
        <dbReference type="EMBL" id="TEB15290.1"/>
    </source>
</evidence>
<accession>A0A4Y7S2E1</accession>
<proteinExistence type="predicted"/>
<keyword evidence="3" id="KW-1185">Reference proteome</keyword>
<gene>
    <name evidence="2" type="ORF">FA13DRAFT_846258</name>
</gene>
<dbReference type="Proteomes" id="UP000298030">
    <property type="component" value="Unassembled WGS sequence"/>
</dbReference>
<name>A0A4Y7S2E1_COPMI</name>
<evidence type="ECO:0000256" key="1">
    <source>
        <dbReference type="SAM" id="MobiDB-lite"/>
    </source>
</evidence>
<dbReference type="AlphaFoldDB" id="A0A4Y7S2E1"/>
<protein>
    <submittedName>
        <fullName evidence="2">Uncharacterized protein</fullName>
    </submittedName>
</protein>